<dbReference type="NCBIfam" id="TIGR02574">
    <property type="entry name" value="stabl_TIGR02574"/>
    <property type="match status" value="1"/>
</dbReference>
<dbReference type="OrthoDB" id="1525098at2"/>
<proteinExistence type="predicted"/>
<evidence type="ECO:0000313" key="2">
    <source>
        <dbReference type="Proteomes" id="UP000318307"/>
    </source>
</evidence>
<accession>A0A562RY51</accession>
<comment type="caution">
    <text evidence="1">The sequence shown here is derived from an EMBL/GenBank/DDBJ whole genome shotgun (WGS) entry which is preliminary data.</text>
</comment>
<keyword evidence="2" id="KW-1185">Reference proteome</keyword>
<evidence type="ECO:0000313" key="1">
    <source>
        <dbReference type="EMBL" id="TWI73975.1"/>
    </source>
</evidence>
<reference evidence="1 2" key="1">
    <citation type="submission" date="2019-07" db="EMBL/GenBank/DDBJ databases">
        <title>Genome sequencing of 100 strains of the haloalkaliphilic chemolithoautotrophic sulfur-oxidizing bacterium Thioalkalivibrio.</title>
        <authorList>
            <person name="Muyzer G."/>
        </authorList>
    </citation>
    <scope>NUCLEOTIDE SEQUENCE [LARGE SCALE GENOMIC DNA]</scope>
    <source>
        <strain evidence="1 2">ASO4-4</strain>
    </source>
</reference>
<dbReference type="InterPro" id="IPR013406">
    <property type="entry name" value="CHP02574_addiction_mod"/>
</dbReference>
<dbReference type="EMBL" id="VLLC01000007">
    <property type="protein sequence ID" value="TWI73975.1"/>
    <property type="molecule type" value="Genomic_DNA"/>
</dbReference>
<protein>
    <submittedName>
        <fullName evidence="1">Putative addiction module component (TIGR02574 family)</fullName>
    </submittedName>
</protein>
<dbReference type="RefSeq" id="WP_144683414.1">
    <property type="nucleotide sequence ID" value="NZ_VLLC01000007.1"/>
</dbReference>
<name>A0A562RY51_9BACT</name>
<gene>
    <name evidence="1" type="ORF">LZ24_01205</name>
</gene>
<dbReference type="Proteomes" id="UP000318307">
    <property type="component" value="Unassembled WGS sequence"/>
</dbReference>
<sequence>MTESAEKIYEQALNLPINDRLLLIDKLLISTNLSARSDIDQAWSEEVERRCQELKRGEAKLIPGEEVFEKIKKRFTQ</sequence>
<organism evidence="1 2">
    <name type="scientific">Desulfobotulus alkaliphilus</name>
    <dbReference type="NCBI Taxonomy" id="622671"/>
    <lineage>
        <taxon>Bacteria</taxon>
        <taxon>Pseudomonadati</taxon>
        <taxon>Thermodesulfobacteriota</taxon>
        <taxon>Desulfobacteria</taxon>
        <taxon>Desulfobacterales</taxon>
        <taxon>Desulfobacteraceae</taxon>
        <taxon>Desulfobotulus</taxon>
    </lineage>
</organism>
<dbReference type="AlphaFoldDB" id="A0A562RY51"/>
<dbReference type="Pfam" id="PF09720">
    <property type="entry name" value="Unstab_antitox"/>
    <property type="match status" value="1"/>
</dbReference>